<gene>
    <name evidence="3" type="primary">LOC106821473</name>
</gene>
<accession>A0ABM1FBG2</accession>
<dbReference type="Proteomes" id="UP000695022">
    <property type="component" value="Unplaced"/>
</dbReference>
<proteinExistence type="predicted"/>
<keyword evidence="2" id="KW-1185">Reference proteome</keyword>
<name>A0ABM1FBG2_PRICU</name>
<evidence type="ECO:0000313" key="3">
    <source>
        <dbReference type="RefSeq" id="XP_014681783.1"/>
    </source>
</evidence>
<dbReference type="PANTHER" id="PTHR22050">
    <property type="entry name" value="RW1 PROTEIN HOMOLOG"/>
    <property type="match status" value="1"/>
</dbReference>
<dbReference type="InterPro" id="IPR039877">
    <property type="entry name" value="TMEM131-like"/>
</dbReference>
<dbReference type="InterPro" id="IPR056311">
    <property type="entry name" value="TMEM131_Ig_2"/>
</dbReference>
<evidence type="ECO:0000313" key="2">
    <source>
        <dbReference type="Proteomes" id="UP000695022"/>
    </source>
</evidence>
<organism evidence="2 3">
    <name type="scientific">Priapulus caudatus</name>
    <name type="common">Priapulid worm</name>
    <dbReference type="NCBI Taxonomy" id="37621"/>
    <lineage>
        <taxon>Eukaryota</taxon>
        <taxon>Metazoa</taxon>
        <taxon>Ecdysozoa</taxon>
        <taxon>Scalidophora</taxon>
        <taxon>Priapulida</taxon>
        <taxon>Priapulimorpha</taxon>
        <taxon>Priapulimorphida</taxon>
        <taxon>Priapulidae</taxon>
        <taxon>Priapulus</taxon>
    </lineage>
</organism>
<dbReference type="Pfam" id="PF24495">
    <property type="entry name" value="Ig_TMEM131_2"/>
    <property type="match status" value="1"/>
</dbReference>
<sequence>MEVEYRTCILVVEMYSSGGDLHLELPTGEKEGPTNLWEIGPHETKSVMRLNFMGREENNHTAFIRIRTNKSQENEYLILPMEVEVTKVPGIYAHAGLLDFGTLRTHDPPETLRLNLINSGLKSVHVTNIESSPPNPAIQIEFRPIKLSSDITRFTTVAFITFTASKAVSPKQWSGKIQVRTKNSNYKLTVPYSANVLHGSLIHEHNIIIIVLSFAPDSSIAPQQTRSLFSLDFHPNSTEFSFSTNIRLYTNASDFLIPLICYNGKLKLIAEIPEV</sequence>
<evidence type="ECO:0000259" key="1">
    <source>
        <dbReference type="Pfam" id="PF24495"/>
    </source>
</evidence>
<dbReference type="PANTHER" id="PTHR22050:SF0">
    <property type="entry name" value="TRANSMEMBRANE PROTEIN 131 HOMOLOG"/>
    <property type="match status" value="1"/>
</dbReference>
<feature type="domain" description="TMEM131 second Ig-like" evidence="1">
    <location>
        <begin position="5"/>
        <end position="67"/>
    </location>
</feature>
<protein>
    <submittedName>
        <fullName evidence="3">Transmembrane protein 131-like</fullName>
    </submittedName>
</protein>
<dbReference type="RefSeq" id="XP_014681783.1">
    <property type="nucleotide sequence ID" value="XM_014826297.1"/>
</dbReference>
<reference evidence="3" key="1">
    <citation type="submission" date="2025-08" db="UniProtKB">
        <authorList>
            <consortium name="RefSeq"/>
        </authorList>
    </citation>
    <scope>IDENTIFICATION</scope>
</reference>
<dbReference type="GeneID" id="106821473"/>